<feature type="transmembrane region" description="Helical" evidence="3">
    <location>
        <begin position="30"/>
        <end position="49"/>
    </location>
</feature>
<evidence type="ECO:0000256" key="2">
    <source>
        <dbReference type="ARBA" id="ARBA00023054"/>
    </source>
</evidence>
<gene>
    <name evidence="4" type="ORF">DSM19430T_25600</name>
</gene>
<keyword evidence="3" id="KW-0812">Transmembrane</keyword>
<protein>
    <recommendedName>
        <fullName evidence="6">RND transporter</fullName>
    </recommendedName>
</protein>
<evidence type="ECO:0000313" key="4">
    <source>
        <dbReference type="EMBL" id="GFM37876.1"/>
    </source>
</evidence>
<evidence type="ECO:0008006" key="6">
    <source>
        <dbReference type="Google" id="ProtNLM"/>
    </source>
</evidence>
<dbReference type="PANTHER" id="PTHR32347:SF23">
    <property type="entry name" value="BLL5650 PROTEIN"/>
    <property type="match status" value="1"/>
</dbReference>
<dbReference type="EMBL" id="BLVP01000010">
    <property type="protein sequence ID" value="GFM37876.1"/>
    <property type="molecule type" value="Genomic_DNA"/>
</dbReference>
<sequence length="453" mass="49667">MAGHTPNNATNHKLTSVLIRRALHKLKKHLLISTLLAVTLAATAAYLWVNESAFSTSTNDHNSLSSVKVTTRKFSTNILLSGRLAPLEDVPITAPFQGILKKVFFEYNTKVTKGTLLAAMETDEIERQLRTTKAEQIKSAQKLKELENWERGPEVISARRSCIKAKIGLENAHLKLQENKFLFEKGIISGNELRASEQDYNDRESTLLEAEESFKTTLAQGSRDNIEMARLELTNAQTLLQSLTRKLDNEKIIAPVDGVILEASGDSTKTLEPGRSVDQGELLFTIGNITGLSVKSRADEADINNIHLGQRVEVSGDGFDFIMQGTIRHISSNAAPSDKNERSYGMPAEGAKFEIVAVIENVPAELQSKLRLGMTSTLKIITYENPAALVIPIQAVTVAGSQRTVKILDSRTGNIIDHPISTGRVSGNFVEVADGIEHGQEIFIVSPAHKKLP</sequence>
<dbReference type="Gene3D" id="2.40.420.20">
    <property type="match status" value="1"/>
</dbReference>
<dbReference type="RefSeq" id="WP_174410499.1">
    <property type="nucleotide sequence ID" value="NZ_BLVP01000010.1"/>
</dbReference>
<evidence type="ECO:0000256" key="3">
    <source>
        <dbReference type="SAM" id="Phobius"/>
    </source>
</evidence>
<keyword evidence="2" id="KW-0175">Coiled coil</keyword>
<reference evidence="4 5" key="1">
    <citation type="submission" date="2020-05" db="EMBL/GenBank/DDBJ databases">
        <title>Draft genome sequence of Desulfovibrio psychrotolerans JS1T.</title>
        <authorList>
            <person name="Ueno A."/>
            <person name="Tamazawa S."/>
            <person name="Tamamura S."/>
            <person name="Murakami T."/>
            <person name="Kiyama T."/>
            <person name="Inomata H."/>
            <person name="Amano Y."/>
            <person name="Miyakawa K."/>
            <person name="Tamaki H."/>
            <person name="Naganuma T."/>
            <person name="Kaneko K."/>
        </authorList>
    </citation>
    <scope>NUCLEOTIDE SEQUENCE [LARGE SCALE GENOMIC DNA]</scope>
    <source>
        <strain evidence="4 5">JS1</strain>
    </source>
</reference>
<dbReference type="InterPro" id="IPR050465">
    <property type="entry name" value="UPF0194_transport"/>
</dbReference>
<organism evidence="4 5">
    <name type="scientific">Desulfovibrio psychrotolerans</name>
    <dbReference type="NCBI Taxonomy" id="415242"/>
    <lineage>
        <taxon>Bacteria</taxon>
        <taxon>Pseudomonadati</taxon>
        <taxon>Thermodesulfobacteriota</taxon>
        <taxon>Desulfovibrionia</taxon>
        <taxon>Desulfovibrionales</taxon>
        <taxon>Desulfovibrionaceae</taxon>
        <taxon>Desulfovibrio</taxon>
    </lineage>
</organism>
<comment type="caution">
    <text evidence="4">The sequence shown here is derived from an EMBL/GenBank/DDBJ whole genome shotgun (WGS) entry which is preliminary data.</text>
</comment>
<dbReference type="Gene3D" id="1.10.287.470">
    <property type="entry name" value="Helix hairpin bin"/>
    <property type="match status" value="1"/>
</dbReference>
<name>A0A7J0BVY4_9BACT</name>
<dbReference type="Gene3D" id="2.40.50.100">
    <property type="match status" value="1"/>
</dbReference>
<keyword evidence="3" id="KW-1133">Transmembrane helix</keyword>
<evidence type="ECO:0000256" key="1">
    <source>
        <dbReference type="ARBA" id="ARBA00004196"/>
    </source>
</evidence>
<comment type="subcellular location">
    <subcellularLocation>
        <location evidence="1">Cell envelope</location>
    </subcellularLocation>
</comment>
<dbReference type="AlphaFoldDB" id="A0A7J0BVY4"/>
<dbReference type="Proteomes" id="UP000503820">
    <property type="component" value="Unassembled WGS sequence"/>
</dbReference>
<accession>A0A7J0BVY4</accession>
<dbReference type="SUPFAM" id="SSF111369">
    <property type="entry name" value="HlyD-like secretion proteins"/>
    <property type="match status" value="1"/>
</dbReference>
<dbReference type="GO" id="GO:0030313">
    <property type="term" value="C:cell envelope"/>
    <property type="evidence" value="ECO:0007669"/>
    <property type="project" value="UniProtKB-SubCell"/>
</dbReference>
<dbReference type="PANTHER" id="PTHR32347">
    <property type="entry name" value="EFFLUX SYSTEM COMPONENT YKNX-RELATED"/>
    <property type="match status" value="1"/>
</dbReference>
<dbReference type="Gene3D" id="2.40.30.170">
    <property type="match status" value="1"/>
</dbReference>
<evidence type="ECO:0000313" key="5">
    <source>
        <dbReference type="Proteomes" id="UP000503820"/>
    </source>
</evidence>
<keyword evidence="3" id="KW-0472">Membrane</keyword>
<keyword evidence="5" id="KW-1185">Reference proteome</keyword>
<proteinExistence type="predicted"/>